<gene>
    <name evidence="3" type="ORF">OBRU01_25627</name>
</gene>
<feature type="region of interest" description="Disordered" evidence="1">
    <location>
        <begin position="1"/>
        <end position="22"/>
    </location>
</feature>
<sequence length="201" mass="22590">MTPKPQSKAPGPVDGVHPTRDGHQVVISGMSGLYPKSRYIRDLENILYNKNFMAEMRSMFADFKVEQEKSCDRLCSAVEDMRSTVDSLAQKIDALQVNPVTAGKSRWEFKHPEVTNIMGKVSDLDRFDAQFFKVHYRQAHSMDPMGRKLLELAYEAIYDAGLNPIELDGKKIGVFIGAGISETENKGFFELKNRHGFGITG</sequence>
<dbReference type="STRING" id="104452.A0A0L7K569"/>
<evidence type="ECO:0000313" key="4">
    <source>
        <dbReference type="Proteomes" id="UP000037510"/>
    </source>
</evidence>
<dbReference type="Gene3D" id="3.40.47.10">
    <property type="match status" value="1"/>
</dbReference>
<dbReference type="GO" id="GO:0006633">
    <property type="term" value="P:fatty acid biosynthetic process"/>
    <property type="evidence" value="ECO:0007669"/>
    <property type="project" value="TreeGrafter"/>
</dbReference>
<dbReference type="EMBL" id="JTDY01010882">
    <property type="protein sequence ID" value="KOB57919.1"/>
    <property type="molecule type" value="Genomic_DNA"/>
</dbReference>
<reference evidence="3 4" key="1">
    <citation type="journal article" date="2015" name="Genome Biol. Evol.">
        <title>The genome of winter moth (Operophtera brumata) provides a genomic perspective on sexual dimorphism and phenology.</title>
        <authorList>
            <person name="Derks M.F."/>
            <person name="Smit S."/>
            <person name="Salis L."/>
            <person name="Schijlen E."/>
            <person name="Bossers A."/>
            <person name="Mateman C."/>
            <person name="Pijl A.S."/>
            <person name="de Ridder D."/>
            <person name="Groenen M.A."/>
            <person name="Visser M.E."/>
            <person name="Megens H.J."/>
        </authorList>
    </citation>
    <scope>NUCLEOTIDE SEQUENCE [LARGE SCALE GENOMIC DNA]</scope>
    <source>
        <strain evidence="3">WM2013NL</strain>
        <tissue evidence="3">Head and thorax</tissue>
    </source>
</reference>
<dbReference type="PANTHER" id="PTHR43775">
    <property type="entry name" value="FATTY ACID SYNTHASE"/>
    <property type="match status" value="1"/>
</dbReference>
<dbReference type="PANTHER" id="PTHR43775:SF23">
    <property type="entry name" value="FATTY ACID SYNTHASE 3"/>
    <property type="match status" value="1"/>
</dbReference>
<dbReference type="AlphaFoldDB" id="A0A0L7K569"/>
<dbReference type="Proteomes" id="UP000037510">
    <property type="component" value="Unassembled WGS sequence"/>
</dbReference>
<evidence type="ECO:0000313" key="3">
    <source>
        <dbReference type="EMBL" id="KOB57919.1"/>
    </source>
</evidence>
<comment type="caution">
    <text evidence="3">The sequence shown here is derived from an EMBL/GenBank/DDBJ whole genome shotgun (WGS) entry which is preliminary data.</text>
</comment>
<feature type="domain" description="Beta-ketoacyl synthase-like N-terminal" evidence="2">
    <location>
        <begin position="81"/>
        <end position="188"/>
    </location>
</feature>
<dbReference type="InterPro" id="IPR014030">
    <property type="entry name" value="Ketoacyl_synth_N"/>
</dbReference>
<proteinExistence type="predicted"/>
<accession>A0A0L7K569</accession>
<dbReference type="GO" id="GO:0004312">
    <property type="term" value="F:fatty acid synthase activity"/>
    <property type="evidence" value="ECO:0007669"/>
    <property type="project" value="TreeGrafter"/>
</dbReference>
<protein>
    <recommendedName>
        <fullName evidence="2">Beta-ketoacyl synthase-like N-terminal domain-containing protein</fullName>
    </recommendedName>
</protein>
<dbReference type="InterPro" id="IPR016039">
    <property type="entry name" value="Thiolase-like"/>
</dbReference>
<dbReference type="InterPro" id="IPR050091">
    <property type="entry name" value="PKS_NRPS_Biosynth_Enz"/>
</dbReference>
<keyword evidence="4" id="KW-1185">Reference proteome</keyword>
<evidence type="ECO:0000259" key="2">
    <source>
        <dbReference type="Pfam" id="PF00109"/>
    </source>
</evidence>
<evidence type="ECO:0000256" key="1">
    <source>
        <dbReference type="SAM" id="MobiDB-lite"/>
    </source>
</evidence>
<name>A0A0L7K569_OPEBR</name>
<dbReference type="SUPFAM" id="SSF53901">
    <property type="entry name" value="Thiolase-like"/>
    <property type="match status" value="1"/>
</dbReference>
<dbReference type="Pfam" id="PF00109">
    <property type="entry name" value="ketoacyl-synt"/>
    <property type="match status" value="1"/>
</dbReference>
<organism evidence="3 4">
    <name type="scientific">Operophtera brumata</name>
    <name type="common">Winter moth</name>
    <name type="synonym">Phalaena brumata</name>
    <dbReference type="NCBI Taxonomy" id="104452"/>
    <lineage>
        <taxon>Eukaryota</taxon>
        <taxon>Metazoa</taxon>
        <taxon>Ecdysozoa</taxon>
        <taxon>Arthropoda</taxon>
        <taxon>Hexapoda</taxon>
        <taxon>Insecta</taxon>
        <taxon>Pterygota</taxon>
        <taxon>Neoptera</taxon>
        <taxon>Endopterygota</taxon>
        <taxon>Lepidoptera</taxon>
        <taxon>Glossata</taxon>
        <taxon>Ditrysia</taxon>
        <taxon>Geometroidea</taxon>
        <taxon>Geometridae</taxon>
        <taxon>Larentiinae</taxon>
        <taxon>Operophtera</taxon>
    </lineage>
</organism>